<name>A0A0F7FCK9_PAEDU</name>
<dbReference type="InterPro" id="IPR052179">
    <property type="entry name" value="DD-CPase-like"/>
</dbReference>
<evidence type="ECO:0000259" key="2">
    <source>
        <dbReference type="Pfam" id="PF13539"/>
    </source>
</evidence>
<sequence length="290" mass="31748">MTLTLEQVRAKSARKLVGLQSAVLAGATALIKRSFDLGITIIITQGLRTFAEQDALYAQGRTNPGQIVTKARGGYSYHNFGLAVDFALLLPDGKNVSWDTLRDGNGDRTADWLQVVQIAKTLGFEWGGDWSGFKDYPHLQMTFGLDLDRLRAGERPAVALVNAAFKKINESIGEADELSQAEKQELAALRSEVKELRDLVEGLTVSKDTLKDEALKQASEIKELGEALLHLTDTTPPKWAIEAIQAFVNTPSVLNGKPVIDTPNKVTFTEARLITILHRLGLAARQKGDK</sequence>
<dbReference type="InterPro" id="IPR039561">
    <property type="entry name" value="Peptidase_M15C"/>
</dbReference>
<proteinExistence type="predicted"/>
<dbReference type="Proteomes" id="UP000034189">
    <property type="component" value="Chromosome"/>
</dbReference>
<dbReference type="EMBL" id="CP011114">
    <property type="protein sequence ID" value="AKG36075.1"/>
    <property type="molecule type" value="Genomic_DNA"/>
</dbReference>
<reference evidence="3 4" key="1">
    <citation type="submission" date="2015-03" db="EMBL/GenBank/DDBJ databases">
        <authorList>
            <person name="Abdul Halim M."/>
        </authorList>
    </citation>
    <scope>NUCLEOTIDE SEQUENCE [LARGE SCALE GENOMIC DNA]</scope>
    <source>
        <strain evidence="3 4">ATCC 35681</strain>
    </source>
</reference>
<dbReference type="PANTHER" id="PTHR34385">
    <property type="entry name" value="D-ALANYL-D-ALANINE CARBOXYPEPTIDASE"/>
    <property type="match status" value="1"/>
</dbReference>
<evidence type="ECO:0000256" key="1">
    <source>
        <dbReference type="SAM" id="Coils"/>
    </source>
</evidence>
<evidence type="ECO:0000313" key="3">
    <source>
        <dbReference type="EMBL" id="AKG36075.1"/>
    </source>
</evidence>
<dbReference type="OrthoDB" id="9799970at2"/>
<accession>A0A0F7FCK9</accession>
<feature type="coiled-coil region" evidence="1">
    <location>
        <begin position="172"/>
        <end position="213"/>
    </location>
</feature>
<dbReference type="CDD" id="cd14845">
    <property type="entry name" value="L-Ala-D-Glu_peptidase_like"/>
    <property type="match status" value="1"/>
</dbReference>
<dbReference type="PANTHER" id="PTHR34385:SF1">
    <property type="entry name" value="PEPTIDOGLYCAN L-ALANYL-D-GLUTAMATE ENDOPEPTIDASE CWLK"/>
    <property type="match status" value="1"/>
</dbReference>
<evidence type="ECO:0000313" key="4">
    <source>
        <dbReference type="Proteomes" id="UP000034189"/>
    </source>
</evidence>
<gene>
    <name evidence="3" type="ORF">VK70_17175</name>
</gene>
<keyword evidence="1" id="KW-0175">Coiled coil</keyword>
<dbReference type="Gene3D" id="3.30.1380.10">
    <property type="match status" value="1"/>
</dbReference>
<dbReference type="AlphaFoldDB" id="A0A0F7FCK9"/>
<dbReference type="PATRIC" id="fig|1333534.5.peg.3787"/>
<reference evidence="3 4" key="2">
    <citation type="journal article" date="2016" name="Genome Announc.">
        <title>Genome Sequence of a Gram-Positive Diazotroph, Paenibacillus durus Type Strain ATCC 35681.</title>
        <authorList>
            <person name="Halim M.A."/>
            <person name="Rahman A.Y."/>
            <person name="Sim K.S."/>
            <person name="Yam H.C."/>
            <person name="Rahim A.A."/>
            <person name="Ghazali A.H."/>
            <person name="Najimudin N."/>
        </authorList>
    </citation>
    <scope>NUCLEOTIDE SEQUENCE [LARGE SCALE GENOMIC DNA]</scope>
    <source>
        <strain evidence="3 4">ATCC 35681</strain>
    </source>
</reference>
<dbReference type="SUPFAM" id="SSF55166">
    <property type="entry name" value="Hedgehog/DD-peptidase"/>
    <property type="match status" value="1"/>
</dbReference>
<dbReference type="GO" id="GO:0008233">
    <property type="term" value="F:peptidase activity"/>
    <property type="evidence" value="ECO:0007669"/>
    <property type="project" value="InterPro"/>
</dbReference>
<dbReference type="InterPro" id="IPR009045">
    <property type="entry name" value="Zn_M74/Hedgehog-like"/>
</dbReference>
<feature type="domain" description="Peptidase M15C" evidence="2">
    <location>
        <begin position="72"/>
        <end position="141"/>
    </location>
</feature>
<dbReference type="HOGENOM" id="CLU_073296_0_0_9"/>
<dbReference type="RefSeq" id="WP_025694588.1">
    <property type="nucleotide sequence ID" value="NZ_ASQQ01000145.1"/>
</dbReference>
<dbReference type="Pfam" id="PF13539">
    <property type="entry name" value="Peptidase_M15_4"/>
    <property type="match status" value="1"/>
</dbReference>
<protein>
    <recommendedName>
        <fullName evidence="2">Peptidase M15C domain-containing protein</fullName>
    </recommendedName>
</protein>
<organism evidence="3 4">
    <name type="scientific">Paenibacillus durus ATCC 35681</name>
    <dbReference type="NCBI Taxonomy" id="1333534"/>
    <lineage>
        <taxon>Bacteria</taxon>
        <taxon>Bacillati</taxon>
        <taxon>Bacillota</taxon>
        <taxon>Bacilli</taxon>
        <taxon>Bacillales</taxon>
        <taxon>Paenibacillaceae</taxon>
        <taxon>Paenibacillus</taxon>
    </lineage>
</organism>